<dbReference type="Proteomes" id="UP001569963">
    <property type="component" value="Unassembled WGS sequence"/>
</dbReference>
<dbReference type="InterPro" id="IPR041664">
    <property type="entry name" value="AAA_16"/>
</dbReference>
<sequence length="81" mass="8291">MAVQGMTRAGRGGVLLVEGAPGAGKSRLMREAPAIAESLPLRVLSGAGERGREVVPFGVLLRSTVAELTEIGAHSLQRVAG</sequence>
<evidence type="ECO:0000313" key="2">
    <source>
        <dbReference type="EMBL" id="MFA1542547.1"/>
    </source>
</evidence>
<evidence type="ECO:0000259" key="1">
    <source>
        <dbReference type="Pfam" id="PF13191"/>
    </source>
</evidence>
<accession>A0ABV4QJ27</accession>
<evidence type="ECO:0000313" key="3">
    <source>
        <dbReference type="Proteomes" id="UP001569963"/>
    </source>
</evidence>
<feature type="domain" description="Orc1-like AAA ATPase" evidence="1">
    <location>
        <begin position="6"/>
        <end position="67"/>
    </location>
</feature>
<keyword evidence="3" id="KW-1185">Reference proteome</keyword>
<organism evidence="2 3">
    <name type="scientific">Actinomadura monticuli</name>
    <dbReference type="NCBI Taxonomy" id="3097367"/>
    <lineage>
        <taxon>Bacteria</taxon>
        <taxon>Bacillati</taxon>
        <taxon>Actinomycetota</taxon>
        <taxon>Actinomycetes</taxon>
        <taxon>Streptosporangiales</taxon>
        <taxon>Thermomonosporaceae</taxon>
        <taxon>Actinomadura</taxon>
    </lineage>
</organism>
<gene>
    <name evidence="2" type="ORF">SM611_26715</name>
</gene>
<protein>
    <recommendedName>
        <fullName evidence="1">Orc1-like AAA ATPase domain-containing protein</fullName>
    </recommendedName>
</protein>
<dbReference type="RefSeq" id="WP_371952828.1">
    <property type="nucleotide sequence ID" value="NZ_JAXCEI010000013.1"/>
</dbReference>
<dbReference type="EMBL" id="JAXCEI010000013">
    <property type="protein sequence ID" value="MFA1542547.1"/>
    <property type="molecule type" value="Genomic_DNA"/>
</dbReference>
<proteinExistence type="predicted"/>
<reference evidence="2 3" key="1">
    <citation type="submission" date="2023-11" db="EMBL/GenBank/DDBJ databases">
        <title>Actinomadura monticuli sp. nov., isolated from volcanic ash.</title>
        <authorList>
            <person name="Lee S.D."/>
            <person name="Yang H."/>
            <person name="Kim I.S."/>
        </authorList>
    </citation>
    <scope>NUCLEOTIDE SEQUENCE [LARGE SCALE GENOMIC DNA]</scope>
    <source>
        <strain evidence="2 3">DLS-62</strain>
    </source>
</reference>
<dbReference type="Pfam" id="PF13191">
    <property type="entry name" value="AAA_16"/>
    <property type="match status" value="1"/>
</dbReference>
<comment type="caution">
    <text evidence="2">The sequence shown here is derived from an EMBL/GenBank/DDBJ whole genome shotgun (WGS) entry which is preliminary data.</text>
</comment>
<name>A0ABV4QJ27_9ACTN</name>